<reference evidence="2" key="1">
    <citation type="journal article" date="2023" name="G3 (Bethesda)">
        <title>Whole genome assembly and annotation of the endangered Caribbean coral Acropora cervicornis.</title>
        <authorList>
            <person name="Selwyn J.D."/>
            <person name="Vollmer S.V."/>
        </authorList>
    </citation>
    <scope>NUCLEOTIDE SEQUENCE</scope>
    <source>
        <strain evidence="2">K2</strain>
    </source>
</reference>
<organism evidence="2 3">
    <name type="scientific">Acropora cervicornis</name>
    <name type="common">Staghorn coral</name>
    <dbReference type="NCBI Taxonomy" id="6130"/>
    <lineage>
        <taxon>Eukaryota</taxon>
        <taxon>Metazoa</taxon>
        <taxon>Cnidaria</taxon>
        <taxon>Anthozoa</taxon>
        <taxon>Hexacorallia</taxon>
        <taxon>Scleractinia</taxon>
        <taxon>Astrocoeniina</taxon>
        <taxon>Acroporidae</taxon>
        <taxon>Acropora</taxon>
    </lineage>
</organism>
<keyword evidence="3" id="KW-1185">Reference proteome</keyword>
<feature type="compositionally biased region" description="Acidic residues" evidence="1">
    <location>
        <begin position="46"/>
        <end position="57"/>
    </location>
</feature>
<sequence>MSSDSNDFFDSDSSESSIDFEESGDEVEVFTGEHAPYQDEPLASDGEQDKESEDADLDGLTPSVLEGRFERRVAVSECLMMV</sequence>
<evidence type="ECO:0000313" key="3">
    <source>
        <dbReference type="Proteomes" id="UP001249851"/>
    </source>
</evidence>
<dbReference type="EMBL" id="JARQWQ010000133">
    <property type="protein sequence ID" value="KAK2549042.1"/>
    <property type="molecule type" value="Genomic_DNA"/>
</dbReference>
<feature type="compositionally biased region" description="Acidic residues" evidence="1">
    <location>
        <begin position="7"/>
        <end position="28"/>
    </location>
</feature>
<reference evidence="2" key="2">
    <citation type="journal article" date="2023" name="Science">
        <title>Genomic signatures of disease resistance in endangered staghorn corals.</title>
        <authorList>
            <person name="Vollmer S.V."/>
            <person name="Selwyn J.D."/>
            <person name="Despard B.A."/>
            <person name="Roesel C.L."/>
        </authorList>
    </citation>
    <scope>NUCLEOTIDE SEQUENCE</scope>
    <source>
        <strain evidence="2">K2</strain>
    </source>
</reference>
<protein>
    <submittedName>
        <fullName evidence="2">Uncharacterized protein</fullName>
    </submittedName>
</protein>
<proteinExistence type="predicted"/>
<dbReference type="AlphaFoldDB" id="A0AAD9PTZ1"/>
<gene>
    <name evidence="2" type="ORF">P5673_030671</name>
</gene>
<comment type="caution">
    <text evidence="2">The sequence shown here is derived from an EMBL/GenBank/DDBJ whole genome shotgun (WGS) entry which is preliminary data.</text>
</comment>
<evidence type="ECO:0000256" key="1">
    <source>
        <dbReference type="SAM" id="MobiDB-lite"/>
    </source>
</evidence>
<dbReference type="Proteomes" id="UP001249851">
    <property type="component" value="Unassembled WGS sequence"/>
</dbReference>
<evidence type="ECO:0000313" key="2">
    <source>
        <dbReference type="EMBL" id="KAK2549042.1"/>
    </source>
</evidence>
<accession>A0AAD9PTZ1</accession>
<feature type="region of interest" description="Disordered" evidence="1">
    <location>
        <begin position="1"/>
        <end position="63"/>
    </location>
</feature>
<name>A0AAD9PTZ1_ACRCE</name>